<dbReference type="PANTHER" id="PTHR24148:SF73">
    <property type="entry name" value="HET DOMAIN PROTEIN (AFU_ORTHOLOGUE AFUA_8G01020)"/>
    <property type="match status" value="1"/>
</dbReference>
<name>L7JE11_PYRO1</name>
<feature type="domain" description="Heterokaryon incompatibility" evidence="2">
    <location>
        <begin position="133"/>
        <end position="310"/>
    </location>
</feature>
<feature type="compositionally biased region" description="Basic and acidic residues" evidence="1">
    <location>
        <begin position="998"/>
        <end position="1019"/>
    </location>
</feature>
<dbReference type="AlphaFoldDB" id="L7JE11"/>
<dbReference type="InterPro" id="IPR010730">
    <property type="entry name" value="HET"/>
</dbReference>
<dbReference type="EMBL" id="JH794139">
    <property type="protein sequence ID" value="ELQ66441.1"/>
    <property type="molecule type" value="Genomic_DNA"/>
</dbReference>
<feature type="compositionally biased region" description="Low complexity" evidence="1">
    <location>
        <begin position="1023"/>
        <end position="1036"/>
    </location>
</feature>
<dbReference type="InterPro" id="IPR052895">
    <property type="entry name" value="HetReg/Transcr_Mod"/>
</dbReference>
<feature type="region of interest" description="Disordered" evidence="1">
    <location>
        <begin position="909"/>
        <end position="1168"/>
    </location>
</feature>
<sequence>MSSILRSIKELRDMRKELRQSIADGTFGRFPDDDVTSVPTAQDLRTEPTNPFIQLVMPGYERTLHEAPHDWAADPLITSADPVAYEPLSAADCQIRVLTLLAAGESGGSGDASAPIRCELETVSLLAPAVEGYTALSYMWGGVEGEARTIAVDGRRFRATPNLHAALRQLRSKGHRRLWIDAVCINQEDREERSQQVLQMRSIYARAAKTVVWLGPESDTSNLAMHLLNVLSAPGDFGMGQKRCYREAVKGRYLPEVREVDGDDEQRQQHRHQQHQQTTMGDQGLYADAWLAFDQLFDREYWRRMWIIQEITVSREIDIMCGSETISWKKLEMAFWGGPDKGLNPMFDPTVGVDFSRAPRRTGEMFDFWGWRKAIAGGQPKALLKAMLDCGSSKATDPRDHIYALLGITMDGSILVPVPNYALPVAEVFTSLATSMIDASGNIDLICLQPRSGKKKTAGLPSWVPDWADLADVDRPYAHKMALTPGNKLRDPNIQLFNTISEGGYRILTKNGMLSCSGRLYDIIDGLSGTLSADGKPMDGEHMGMVQPDNPTTCYPGVLATAEAIQQSLHQLLDWTREVAGRDCADVLSSCWLEDRGLLPLLRTKHAALGRWLEANRDFVVGSVELGRWLDMHHGGYKGLINRVRTQSRTAARQLLFEQRADRWMGEAEAVLKSGMRLMTTARGRVGMAHPQARKGDHVCFMEGMDTFVILRPYDGTAEEKAHREAVEQELRSQRYASGLTAETRFSGGYQVVGEAYVKTLVDKKTGVEDYSPCTFFTFSSIEGTLVLGRMIFYICRHASSRRSIARNIGVDSCNYRMVPFCQLHEMQTAPQKVFASSKKFLAYEVGFGAHYHDPGVLDLLDPVSCPTAAAELQRSWMRFETLIVSLLASAAVAVPMNGDGASAALQARSEAPGNGPMPAHFAKRDPKSPGEVKEDLKKKIEADKEKARKKLEEAKKRLPKIPHLNITKPGMPPRQQVKRAAAKDMFSDPQVPVAVKKKGEDAKKKAEDAKKKAEDAKKKSPPKVGVPVGKNNTKPGKPPKKSEPKKATPKRSVTLEERDPLNLGDIGKDIKKELEKLRHKFGKPKNGTAPAAPAEPAANQKRDVEAEAKKDCDKKKDGKKPRKDRKGGKKNNGPKRPGKNSTMPMPKPKPATPKGKRSLPVRLPAMF</sequence>
<feature type="compositionally biased region" description="Basic and acidic residues" evidence="1">
    <location>
        <begin position="923"/>
        <end position="957"/>
    </location>
</feature>
<feature type="compositionally biased region" description="Basic and acidic residues" evidence="1">
    <location>
        <begin position="259"/>
        <end position="268"/>
    </location>
</feature>
<feature type="compositionally biased region" description="Basic residues" evidence="1">
    <location>
        <begin position="1118"/>
        <end position="1139"/>
    </location>
</feature>
<feature type="compositionally biased region" description="Basic and acidic residues" evidence="1">
    <location>
        <begin position="1101"/>
        <end position="1117"/>
    </location>
</feature>
<dbReference type="Pfam" id="PF06985">
    <property type="entry name" value="HET"/>
    <property type="match status" value="1"/>
</dbReference>
<organism>
    <name type="scientific">Pyricularia oryzae (strain P131)</name>
    <name type="common">Rice blast fungus</name>
    <name type="synonym">Magnaporthe oryzae</name>
    <dbReference type="NCBI Taxonomy" id="1143193"/>
    <lineage>
        <taxon>Eukaryota</taxon>
        <taxon>Fungi</taxon>
        <taxon>Dikarya</taxon>
        <taxon>Ascomycota</taxon>
        <taxon>Pezizomycotina</taxon>
        <taxon>Sordariomycetes</taxon>
        <taxon>Sordariomycetidae</taxon>
        <taxon>Magnaporthales</taxon>
        <taxon>Pyriculariaceae</taxon>
        <taxon>Pyricularia</taxon>
    </lineage>
</organism>
<feature type="compositionally biased region" description="Basic and acidic residues" evidence="1">
    <location>
        <begin position="1054"/>
        <end position="1077"/>
    </location>
</feature>
<proteinExistence type="predicted"/>
<reference evidence="3" key="1">
    <citation type="journal article" date="2012" name="PLoS Genet.">
        <title>Comparative analysis of the genomes of two field isolates of the rice blast fungus Magnaporthe oryzae.</title>
        <authorList>
            <person name="Xue M."/>
            <person name="Yang J."/>
            <person name="Li Z."/>
            <person name="Hu S."/>
            <person name="Yao N."/>
            <person name="Dean R.A."/>
            <person name="Zhao W."/>
            <person name="Shen M."/>
            <person name="Zhang H."/>
            <person name="Li C."/>
            <person name="Liu L."/>
            <person name="Cao L."/>
            <person name="Xu X."/>
            <person name="Xing Y."/>
            <person name="Hsiang T."/>
            <person name="Zhang Z."/>
            <person name="Xu J.R."/>
            <person name="Peng Y.L."/>
        </authorList>
    </citation>
    <scope>NUCLEOTIDE SEQUENCE [LARGE SCALE GENOMIC DNA]</scope>
    <source>
        <strain evidence="3">P131</strain>
    </source>
</reference>
<evidence type="ECO:0000259" key="2">
    <source>
        <dbReference type="Pfam" id="PF06985"/>
    </source>
</evidence>
<evidence type="ECO:0000256" key="1">
    <source>
        <dbReference type="SAM" id="MobiDB-lite"/>
    </source>
</evidence>
<evidence type="ECO:0000313" key="3">
    <source>
        <dbReference type="EMBL" id="ELQ66441.1"/>
    </source>
</evidence>
<feature type="compositionally biased region" description="Low complexity" evidence="1">
    <location>
        <begin position="1090"/>
        <end position="1099"/>
    </location>
</feature>
<feature type="region of interest" description="Disordered" evidence="1">
    <location>
        <begin position="259"/>
        <end position="279"/>
    </location>
</feature>
<accession>L7JE11</accession>
<dbReference type="PANTHER" id="PTHR24148">
    <property type="entry name" value="ANKYRIN REPEAT DOMAIN-CONTAINING PROTEIN 39 HOMOLOG-RELATED"/>
    <property type="match status" value="1"/>
</dbReference>
<gene>
    <name evidence="3" type="ORF">OOW_P131scaffold00389g24</name>
</gene>
<protein>
    <recommendedName>
        <fullName evidence="2">Heterokaryon incompatibility domain-containing protein</fullName>
    </recommendedName>
</protein>